<keyword evidence="3" id="KW-1185">Reference proteome</keyword>
<feature type="compositionally biased region" description="Basic residues" evidence="1">
    <location>
        <begin position="1"/>
        <end position="14"/>
    </location>
</feature>
<feature type="compositionally biased region" description="Low complexity" evidence="1">
    <location>
        <begin position="26"/>
        <end position="35"/>
    </location>
</feature>
<evidence type="ECO:0000256" key="1">
    <source>
        <dbReference type="SAM" id="MobiDB-lite"/>
    </source>
</evidence>
<accession>X0BCB0</accession>
<protein>
    <submittedName>
        <fullName evidence="2">Uncharacterized protein</fullName>
    </submittedName>
</protein>
<evidence type="ECO:0000313" key="2">
    <source>
        <dbReference type="EMBL" id="EXK79785.1"/>
    </source>
</evidence>
<name>X0BCB0_FUSOX</name>
<dbReference type="AlphaFoldDB" id="X0BCB0"/>
<sequence length="148" mass="16701">MSQAAPKRRGRPPRKVPQTEEERLASQRARSQRYYQRQHRQSVDSHRVAVGSQNAEFVYHYQPHPPALPSTTNPVIGLHLEPHLNIPTPLEQDVVAEPTCAGEADTDPTAAPTSWNPPVWNHHENSRAARSSLDDTPEDNYNPLFEDS</sequence>
<dbReference type="EMBL" id="JH658460">
    <property type="protein sequence ID" value="EXK79785.1"/>
    <property type="molecule type" value="Genomic_DNA"/>
</dbReference>
<feature type="region of interest" description="Disordered" evidence="1">
    <location>
        <begin position="1"/>
        <end position="47"/>
    </location>
</feature>
<proteinExistence type="predicted"/>
<reference evidence="2 3" key="1">
    <citation type="submission" date="2011-11" db="EMBL/GenBank/DDBJ databases">
        <title>The Genome Sequence of Fusarium oxysporum PHW815.</title>
        <authorList>
            <consortium name="The Broad Institute Genome Sequencing Platform"/>
            <person name="Ma L.-J."/>
            <person name="Gale L.R."/>
            <person name="Schwartz D.C."/>
            <person name="Zhou S."/>
            <person name="Corby-Kistler H."/>
            <person name="Young S.K."/>
            <person name="Zeng Q."/>
            <person name="Gargeya S."/>
            <person name="Fitzgerald M."/>
            <person name="Haas B."/>
            <person name="Abouelleil A."/>
            <person name="Alvarado L."/>
            <person name="Arachchi H.M."/>
            <person name="Berlin A."/>
            <person name="Brown A."/>
            <person name="Chapman S.B."/>
            <person name="Chen Z."/>
            <person name="Dunbar C."/>
            <person name="Freedman E."/>
            <person name="Gearin G."/>
            <person name="Goldberg J."/>
            <person name="Griggs A."/>
            <person name="Gujja S."/>
            <person name="Heiman D."/>
            <person name="Howarth C."/>
            <person name="Larson L."/>
            <person name="Lui A."/>
            <person name="MacDonald P.J.P."/>
            <person name="Montmayeur A."/>
            <person name="Murphy C."/>
            <person name="Neiman D."/>
            <person name="Pearson M."/>
            <person name="Priest M."/>
            <person name="Roberts A."/>
            <person name="Saif S."/>
            <person name="Shea T."/>
            <person name="Shenoy N."/>
            <person name="Sisk P."/>
            <person name="Stolte C."/>
            <person name="Sykes S."/>
            <person name="Wortman J."/>
            <person name="Nusbaum C."/>
            <person name="Birren B."/>
        </authorList>
    </citation>
    <scope>NUCLEOTIDE SEQUENCE [LARGE SCALE GENOMIC DNA]</scope>
    <source>
        <strain evidence="2 3">54005</strain>
    </source>
</reference>
<organism evidence="2 3">
    <name type="scientific">Fusarium oxysporum f. sp. raphani 54005</name>
    <dbReference type="NCBI Taxonomy" id="1089458"/>
    <lineage>
        <taxon>Eukaryota</taxon>
        <taxon>Fungi</taxon>
        <taxon>Dikarya</taxon>
        <taxon>Ascomycota</taxon>
        <taxon>Pezizomycotina</taxon>
        <taxon>Sordariomycetes</taxon>
        <taxon>Hypocreomycetidae</taxon>
        <taxon>Hypocreales</taxon>
        <taxon>Nectriaceae</taxon>
        <taxon>Fusarium</taxon>
        <taxon>Fusarium oxysporum species complex</taxon>
    </lineage>
</organism>
<dbReference type="Proteomes" id="UP000030663">
    <property type="component" value="Unassembled WGS sequence"/>
</dbReference>
<gene>
    <name evidence="2" type="ORF">FOQG_15662</name>
</gene>
<feature type="region of interest" description="Disordered" evidence="1">
    <location>
        <begin position="98"/>
        <end position="148"/>
    </location>
</feature>
<evidence type="ECO:0000313" key="3">
    <source>
        <dbReference type="Proteomes" id="UP000030663"/>
    </source>
</evidence>
<dbReference type="OrthoDB" id="5113865at2759"/>
<dbReference type="HOGENOM" id="CLU_1758896_0_0_1"/>